<evidence type="ECO:0000313" key="2">
    <source>
        <dbReference type="EMBL" id="GGA01187.1"/>
    </source>
</evidence>
<dbReference type="EMBL" id="BMID01000001">
    <property type="protein sequence ID" value="GGA01187.1"/>
    <property type="molecule type" value="Genomic_DNA"/>
</dbReference>
<gene>
    <name evidence="2" type="ORF">GCM10010923_07300</name>
</gene>
<dbReference type="InterPro" id="IPR053137">
    <property type="entry name" value="NLR-like"/>
</dbReference>
<dbReference type="Pfam" id="PF13424">
    <property type="entry name" value="TPR_12"/>
    <property type="match status" value="2"/>
</dbReference>
<evidence type="ECO:0008006" key="4">
    <source>
        <dbReference type="Google" id="ProtNLM"/>
    </source>
</evidence>
<dbReference type="SMART" id="SM00028">
    <property type="entry name" value="TPR"/>
    <property type="match status" value="5"/>
</dbReference>
<dbReference type="InterPro" id="IPR011990">
    <property type="entry name" value="TPR-like_helical_dom_sf"/>
</dbReference>
<reference evidence="3" key="1">
    <citation type="journal article" date="2019" name="Int. J. Syst. Evol. Microbiol.">
        <title>The Global Catalogue of Microorganisms (GCM) 10K type strain sequencing project: providing services to taxonomists for standard genome sequencing and annotation.</title>
        <authorList>
            <consortium name="The Broad Institute Genomics Platform"/>
            <consortium name="The Broad Institute Genome Sequencing Center for Infectious Disease"/>
            <person name="Wu L."/>
            <person name="Ma J."/>
        </authorList>
    </citation>
    <scope>NUCLEOTIDE SEQUENCE [LARGE SCALE GENOMIC DNA]</scope>
    <source>
        <strain evidence="3">CGMCC 1.15297</strain>
    </source>
</reference>
<dbReference type="PANTHER" id="PTHR46082:SF6">
    <property type="entry name" value="AAA+ ATPASE DOMAIN-CONTAINING PROTEIN-RELATED"/>
    <property type="match status" value="1"/>
</dbReference>
<dbReference type="Pfam" id="PF13374">
    <property type="entry name" value="TPR_10"/>
    <property type="match status" value="2"/>
</dbReference>
<dbReference type="InterPro" id="IPR019734">
    <property type="entry name" value="TPR_rpt"/>
</dbReference>
<feature type="repeat" description="TPR" evidence="1">
    <location>
        <begin position="351"/>
        <end position="384"/>
    </location>
</feature>
<keyword evidence="3" id="KW-1185">Reference proteome</keyword>
<dbReference type="Gene3D" id="1.25.40.10">
    <property type="entry name" value="Tetratricopeptide repeat domain"/>
    <property type="match status" value="3"/>
</dbReference>
<proteinExistence type="predicted"/>
<evidence type="ECO:0000313" key="3">
    <source>
        <dbReference type="Proteomes" id="UP000603317"/>
    </source>
</evidence>
<dbReference type="RefSeq" id="WP_188641411.1">
    <property type="nucleotide sequence ID" value="NZ_BMID01000001.1"/>
</dbReference>
<dbReference type="SUPFAM" id="SSF48452">
    <property type="entry name" value="TPR-like"/>
    <property type="match status" value="2"/>
</dbReference>
<dbReference type="PANTHER" id="PTHR46082">
    <property type="entry name" value="ATP/GTP-BINDING PROTEIN-RELATED"/>
    <property type="match status" value="1"/>
</dbReference>
<name>A0ABQ1F762_9SPHN</name>
<sequence>MPAEADALFASGDGEAAFAMTLPLLFECEQKAPLGEACFDLFLATSEFSLRAPNRLPEGEAVARRGLALAQKLSAEPTLAQAGMQNNLAQTLDQQQRFDEARALYRAAIGTYSAILGPSDPFTRLVTVNLERNLRQSFVTSRNPDLFAQMIDLQKSMADADPGKLYTLGIETTNSLLNAGVFREAEPIARQTLALAMEKFGTTSLETAEALMLLATLLGALERYDEAEKVLSRSITLFRANSPEDHRSIGSALQQLAIIVGEKNDLLRKEQLLLEALDEIERALVQKAQVIGTADEAMAAANSAEYIYAVILDGLGTIMQDRYRYGEAERYFRAAVDQAMRVLGENDYYVAFRLNNLGALYFTTQKYAEARDTYAGALEICQSNLGPDHPDCATIEMNLAVALSELEQTGEAERRLLRVAEIRRAAFGERSLLYAIASANLADAMSVNGKKDEAATLYRSIAALVDATFQADLPERIKILWYAANFARTGDFANGPYARTLYRKAIAGIVQRTAAGDFGADAQADFRNHRPLFVNHVKNSWALGETAVLAE</sequence>
<protein>
    <recommendedName>
        <fullName evidence="4">Tetratricopeptide repeat protein</fullName>
    </recommendedName>
</protein>
<keyword evidence="1" id="KW-0802">TPR repeat</keyword>
<dbReference type="PROSITE" id="PS50005">
    <property type="entry name" value="TPR"/>
    <property type="match status" value="1"/>
</dbReference>
<organism evidence="2 3">
    <name type="scientific">Blastomonas marina</name>
    <dbReference type="NCBI Taxonomy" id="1867408"/>
    <lineage>
        <taxon>Bacteria</taxon>
        <taxon>Pseudomonadati</taxon>
        <taxon>Pseudomonadota</taxon>
        <taxon>Alphaproteobacteria</taxon>
        <taxon>Sphingomonadales</taxon>
        <taxon>Sphingomonadaceae</taxon>
        <taxon>Blastomonas</taxon>
    </lineage>
</organism>
<evidence type="ECO:0000256" key="1">
    <source>
        <dbReference type="PROSITE-ProRule" id="PRU00339"/>
    </source>
</evidence>
<dbReference type="Proteomes" id="UP000603317">
    <property type="component" value="Unassembled WGS sequence"/>
</dbReference>
<comment type="caution">
    <text evidence="2">The sequence shown here is derived from an EMBL/GenBank/DDBJ whole genome shotgun (WGS) entry which is preliminary data.</text>
</comment>
<accession>A0ABQ1F762</accession>